<evidence type="ECO:0000256" key="1">
    <source>
        <dbReference type="SAM" id="Phobius"/>
    </source>
</evidence>
<keyword evidence="1" id="KW-1133">Transmembrane helix</keyword>
<organism evidence="2 3">
    <name type="scientific">Vibrio jasicida</name>
    <dbReference type="NCBI Taxonomy" id="766224"/>
    <lineage>
        <taxon>Bacteria</taxon>
        <taxon>Pseudomonadati</taxon>
        <taxon>Pseudomonadota</taxon>
        <taxon>Gammaproteobacteria</taxon>
        <taxon>Vibrionales</taxon>
        <taxon>Vibrionaceae</taxon>
        <taxon>Vibrio</taxon>
    </lineage>
</organism>
<dbReference type="Proteomes" id="UP001295462">
    <property type="component" value="Unassembled WGS sequence"/>
</dbReference>
<protein>
    <submittedName>
        <fullName evidence="2">Uncharacterized protein</fullName>
    </submittedName>
</protein>
<keyword evidence="1" id="KW-0472">Membrane</keyword>
<proteinExistence type="predicted"/>
<accession>A0AAU9QHJ2</accession>
<name>A0AAU9QHJ2_9VIBR</name>
<dbReference type="EMBL" id="CAKMUD010000040">
    <property type="protein sequence ID" value="CAH1575958.1"/>
    <property type="molecule type" value="Genomic_DNA"/>
</dbReference>
<evidence type="ECO:0000313" key="3">
    <source>
        <dbReference type="Proteomes" id="UP001295462"/>
    </source>
</evidence>
<reference evidence="2" key="1">
    <citation type="submission" date="2022-01" db="EMBL/GenBank/DDBJ databases">
        <authorList>
            <person name="Lagorce A."/>
        </authorList>
    </citation>
    <scope>NUCLEOTIDE SEQUENCE</scope>
    <source>
        <strain evidence="2">Th15_F1_A12</strain>
    </source>
</reference>
<sequence length="48" mass="5538">MRNVVKICQMKNYGNGLITINKLIILFVVIILLNNPSRCDRQTYLEGN</sequence>
<gene>
    <name evidence="2" type="ORF">THF1A12_1340006</name>
</gene>
<comment type="caution">
    <text evidence="2">The sequence shown here is derived from an EMBL/GenBank/DDBJ whole genome shotgun (WGS) entry which is preliminary data.</text>
</comment>
<keyword evidence="1" id="KW-0812">Transmembrane</keyword>
<dbReference type="AlphaFoldDB" id="A0AAU9QHJ2"/>
<evidence type="ECO:0000313" key="2">
    <source>
        <dbReference type="EMBL" id="CAH1575958.1"/>
    </source>
</evidence>
<feature type="transmembrane region" description="Helical" evidence="1">
    <location>
        <begin position="12"/>
        <end position="33"/>
    </location>
</feature>